<dbReference type="Gene3D" id="3.40.50.300">
    <property type="entry name" value="P-loop containing nucleotide triphosphate hydrolases"/>
    <property type="match status" value="1"/>
</dbReference>
<gene>
    <name evidence="8" type="primary">ccmA</name>
    <name evidence="8" type="ORF">MACH26_32310</name>
</gene>
<keyword evidence="1" id="KW-0813">Transport</keyword>
<dbReference type="AlphaFoldDB" id="A0AA48I842"/>
<evidence type="ECO:0000256" key="5">
    <source>
        <dbReference type="ARBA" id="ARBA00022967"/>
    </source>
</evidence>
<dbReference type="KEGG" id="pmaw:MACH26_32310"/>
<dbReference type="PANTHER" id="PTHR43499:SF1">
    <property type="entry name" value="ABC TRANSPORTER I FAMILY MEMBER 1"/>
    <property type="match status" value="1"/>
</dbReference>
<dbReference type="InterPro" id="IPR003439">
    <property type="entry name" value="ABC_transporter-like_ATP-bd"/>
</dbReference>
<dbReference type="GO" id="GO:0017004">
    <property type="term" value="P:cytochrome complex assembly"/>
    <property type="evidence" value="ECO:0007669"/>
    <property type="project" value="UniProtKB-KW"/>
</dbReference>
<dbReference type="InterPro" id="IPR005895">
    <property type="entry name" value="ABC_transptr_haem_export_CcmA"/>
</dbReference>
<dbReference type="NCBIfam" id="NF010061">
    <property type="entry name" value="PRK13538.1"/>
    <property type="match status" value="1"/>
</dbReference>
<dbReference type="SUPFAM" id="SSF52540">
    <property type="entry name" value="P-loop containing nucleoside triphosphate hydrolases"/>
    <property type="match status" value="1"/>
</dbReference>
<dbReference type="PANTHER" id="PTHR43499">
    <property type="entry name" value="ABC TRANSPORTER I FAMILY MEMBER 1"/>
    <property type="match status" value="1"/>
</dbReference>
<evidence type="ECO:0000256" key="6">
    <source>
        <dbReference type="ARBA" id="ARBA00023136"/>
    </source>
</evidence>
<evidence type="ECO:0000256" key="2">
    <source>
        <dbReference type="ARBA" id="ARBA00022741"/>
    </source>
</evidence>
<keyword evidence="2" id="KW-0547">Nucleotide-binding</keyword>
<dbReference type="GO" id="GO:0022857">
    <property type="term" value="F:transmembrane transporter activity"/>
    <property type="evidence" value="ECO:0007669"/>
    <property type="project" value="InterPro"/>
</dbReference>
<evidence type="ECO:0000256" key="3">
    <source>
        <dbReference type="ARBA" id="ARBA00022748"/>
    </source>
</evidence>
<dbReference type="PROSITE" id="PS50893">
    <property type="entry name" value="ABC_TRANSPORTER_2"/>
    <property type="match status" value="1"/>
</dbReference>
<evidence type="ECO:0000313" key="9">
    <source>
        <dbReference type="Proteomes" id="UP001333710"/>
    </source>
</evidence>
<organism evidence="8 9">
    <name type="scientific">Planctobacterium marinum</name>
    <dbReference type="NCBI Taxonomy" id="1631968"/>
    <lineage>
        <taxon>Bacteria</taxon>
        <taxon>Pseudomonadati</taxon>
        <taxon>Pseudomonadota</taxon>
        <taxon>Gammaproteobacteria</taxon>
        <taxon>Alteromonadales</taxon>
        <taxon>Alteromonadaceae</taxon>
        <taxon>Planctobacterium</taxon>
    </lineage>
</organism>
<name>A0AA48I842_9ALTE</name>
<dbReference type="InterPro" id="IPR017871">
    <property type="entry name" value="ABC_transporter-like_CS"/>
</dbReference>
<dbReference type="GO" id="GO:0005524">
    <property type="term" value="F:ATP binding"/>
    <property type="evidence" value="ECO:0007669"/>
    <property type="project" value="UniProtKB-KW"/>
</dbReference>
<dbReference type="InterPro" id="IPR027417">
    <property type="entry name" value="P-loop_NTPase"/>
</dbReference>
<sequence>MDCLSASQLCCIKQDRELFEGLSLQVSAGEALHVVGDNGAGKTSLLRILAGLSQPQRGSVVWNQVDISEQPELYNTAVLYLGHKLALNGHLTARENLKFWCGLHQIEADTDFYVLLAHLGLTGLEDVPVVNLSAGQQRRVSLCRIWLKQAKLLILDEPFNALDVDSRALLENKLQQHVDGGGLLILTSHWQLPEVFHTRELRLEYNI</sequence>
<dbReference type="SMART" id="SM00382">
    <property type="entry name" value="AAA"/>
    <property type="match status" value="1"/>
</dbReference>
<dbReference type="Proteomes" id="UP001333710">
    <property type="component" value="Chromosome"/>
</dbReference>
<keyword evidence="6" id="KW-0472">Membrane</keyword>
<dbReference type="InterPro" id="IPR003593">
    <property type="entry name" value="AAA+_ATPase"/>
</dbReference>
<dbReference type="Pfam" id="PF00005">
    <property type="entry name" value="ABC_tran"/>
    <property type="match status" value="1"/>
</dbReference>
<keyword evidence="4 8" id="KW-0067">ATP-binding</keyword>
<protein>
    <submittedName>
        <fullName evidence="8">Cytochrome c biogenesis ATP-binding export protein CcmA</fullName>
    </submittedName>
</protein>
<dbReference type="EMBL" id="AP027272">
    <property type="protein sequence ID" value="BDX07710.1"/>
    <property type="molecule type" value="Genomic_DNA"/>
</dbReference>
<dbReference type="PROSITE" id="PS00211">
    <property type="entry name" value="ABC_TRANSPORTER_1"/>
    <property type="match status" value="1"/>
</dbReference>
<proteinExistence type="predicted"/>
<keyword evidence="3" id="KW-0201">Cytochrome c-type biogenesis</keyword>
<evidence type="ECO:0000256" key="1">
    <source>
        <dbReference type="ARBA" id="ARBA00022448"/>
    </source>
</evidence>
<evidence type="ECO:0000256" key="4">
    <source>
        <dbReference type="ARBA" id="ARBA00022840"/>
    </source>
</evidence>
<feature type="domain" description="ABC transporter" evidence="7">
    <location>
        <begin position="4"/>
        <end position="207"/>
    </location>
</feature>
<evidence type="ECO:0000259" key="7">
    <source>
        <dbReference type="PROSITE" id="PS50893"/>
    </source>
</evidence>
<dbReference type="GO" id="GO:0016887">
    <property type="term" value="F:ATP hydrolysis activity"/>
    <property type="evidence" value="ECO:0007669"/>
    <property type="project" value="InterPro"/>
</dbReference>
<evidence type="ECO:0000313" key="8">
    <source>
        <dbReference type="EMBL" id="BDX07710.1"/>
    </source>
</evidence>
<dbReference type="NCBIfam" id="TIGR01189">
    <property type="entry name" value="ccmA"/>
    <property type="match status" value="1"/>
</dbReference>
<keyword evidence="9" id="KW-1185">Reference proteome</keyword>
<reference evidence="8" key="1">
    <citation type="submission" date="2023-01" db="EMBL/GenBank/DDBJ databases">
        <title>Complete genome sequence of Planctobacterium marinum strain Dej080120_11.</title>
        <authorList>
            <person name="Ueki S."/>
            <person name="Maruyama F."/>
        </authorList>
    </citation>
    <scope>NUCLEOTIDE SEQUENCE</scope>
    <source>
        <strain evidence="8">Dej080120_11</strain>
    </source>
</reference>
<accession>A0AA48I842</accession>
<keyword evidence="5" id="KW-1278">Translocase</keyword>